<feature type="domain" description="Aspartate/glutamate/uridylate kinase" evidence="6">
    <location>
        <begin position="3"/>
        <end position="296"/>
    </location>
</feature>
<sequence>MTKTVVVALGGNSFISDETHQSVPDQYRAAERACAQMVPLLHDPDLRLVVTHGNGPQVGFILLRSEIAAPALHQVPLDSCVADTQGALGYQLERALRNELRRHGLARSPAAVVTLVLVDRDDPAFRNPTKPIGSFLSKERAEERRVKDGWDVVEDAGRGWRRVVASPVPKGIVDLDAVKCLLDAGFVVIAAGGGGIAVVEESNGDLTGASAVVDKDLASSLLAKQLGAEVLVITTGVEKVCLDFGKPTQRALDAMTVADAKRYMAEGHFKPGSMLPKVEAVVAFLEGGGKQAIITDPEHLVDALAGKTGTHVTL</sequence>
<protein>
    <recommendedName>
        <fullName evidence="5">Carbamate kinase</fullName>
    </recommendedName>
</protein>
<comment type="similarity">
    <text evidence="2 5">Belongs to the carbamate kinase family.</text>
</comment>
<dbReference type="PIRSF" id="PIRSF000723">
    <property type="entry name" value="Carbamate_kin"/>
    <property type="match status" value="1"/>
</dbReference>
<dbReference type="PANTHER" id="PTHR30409:SF1">
    <property type="entry name" value="CARBAMATE KINASE-RELATED"/>
    <property type="match status" value="1"/>
</dbReference>
<dbReference type="InterPro" id="IPR036393">
    <property type="entry name" value="AceGlu_kinase-like_sf"/>
</dbReference>
<comment type="pathway">
    <text evidence="1">Amino-acid degradation; L-arginine degradation via ADI pathway.</text>
</comment>
<evidence type="ECO:0000259" key="6">
    <source>
        <dbReference type="Pfam" id="PF00696"/>
    </source>
</evidence>
<reference evidence="8" key="1">
    <citation type="submission" date="2018-10" db="EMBL/GenBank/DDBJ databases">
        <authorList>
            <person name="Peiro R."/>
            <person name="Begona"/>
            <person name="Cbmso G."/>
            <person name="Lopez M."/>
            <person name="Gonzalez S."/>
            <person name="Sacristan E."/>
            <person name="Castillo E."/>
        </authorList>
    </citation>
    <scope>NUCLEOTIDE SEQUENCE [LARGE SCALE GENOMIC DNA]</scope>
</reference>
<comment type="caution">
    <text evidence="7">The sequence shown here is derived from an EMBL/GenBank/DDBJ whole genome shotgun (WGS) entry which is preliminary data.</text>
</comment>
<keyword evidence="4 5" id="KW-0418">Kinase</keyword>
<name>A0A3S4FFU8_9BRAD</name>
<dbReference type="FunFam" id="3.40.1160.10:FF:000007">
    <property type="entry name" value="Carbamate kinase"/>
    <property type="match status" value="1"/>
</dbReference>
<evidence type="ECO:0000256" key="1">
    <source>
        <dbReference type="ARBA" id="ARBA00004850"/>
    </source>
</evidence>
<evidence type="ECO:0000256" key="4">
    <source>
        <dbReference type="ARBA" id="ARBA00022777"/>
    </source>
</evidence>
<dbReference type="OrthoDB" id="9766717at2"/>
<evidence type="ECO:0000256" key="5">
    <source>
        <dbReference type="PIRNR" id="PIRNR000723"/>
    </source>
</evidence>
<keyword evidence="8" id="KW-1185">Reference proteome</keyword>
<dbReference type="InterPro" id="IPR001048">
    <property type="entry name" value="Asp/Glu/Uridylate_kinase"/>
</dbReference>
<dbReference type="Proteomes" id="UP000289200">
    <property type="component" value="Unassembled WGS sequence"/>
</dbReference>
<dbReference type="SUPFAM" id="SSF53633">
    <property type="entry name" value="Carbamate kinase-like"/>
    <property type="match status" value="1"/>
</dbReference>
<dbReference type="PANTHER" id="PTHR30409">
    <property type="entry name" value="CARBAMATE KINASE"/>
    <property type="match status" value="1"/>
</dbReference>
<dbReference type="PRINTS" id="PR01469">
    <property type="entry name" value="CARBMTKINASE"/>
</dbReference>
<gene>
    <name evidence="7" type="primary">arcC1</name>
    <name evidence="7" type="ORF">RHODGE_RHODGE_04722</name>
</gene>
<evidence type="ECO:0000313" key="7">
    <source>
        <dbReference type="EMBL" id="VCU11191.1"/>
    </source>
</evidence>
<dbReference type="RefSeq" id="WP_129611468.1">
    <property type="nucleotide sequence ID" value="NZ_UWOC01000203.1"/>
</dbReference>
<evidence type="ECO:0000313" key="8">
    <source>
        <dbReference type="Proteomes" id="UP000289200"/>
    </source>
</evidence>
<dbReference type="EMBL" id="UWOC01000203">
    <property type="protein sequence ID" value="VCU11191.1"/>
    <property type="molecule type" value="Genomic_DNA"/>
</dbReference>
<dbReference type="CDD" id="cd04235">
    <property type="entry name" value="AAK_CK"/>
    <property type="match status" value="1"/>
</dbReference>
<dbReference type="GO" id="GO:0019546">
    <property type="term" value="P:L-arginine deiminase pathway"/>
    <property type="evidence" value="ECO:0007669"/>
    <property type="project" value="TreeGrafter"/>
</dbReference>
<dbReference type="GO" id="GO:0005829">
    <property type="term" value="C:cytosol"/>
    <property type="evidence" value="ECO:0007669"/>
    <property type="project" value="TreeGrafter"/>
</dbReference>
<keyword evidence="3 5" id="KW-0808">Transferase</keyword>
<dbReference type="AlphaFoldDB" id="A0A3S4FFU8"/>
<dbReference type="NCBIfam" id="NF009007">
    <property type="entry name" value="PRK12352.1"/>
    <property type="match status" value="1"/>
</dbReference>
<evidence type="ECO:0000256" key="3">
    <source>
        <dbReference type="ARBA" id="ARBA00022679"/>
    </source>
</evidence>
<organism evidence="7 8">
    <name type="scientific">Rhodoplanes serenus</name>
    <dbReference type="NCBI Taxonomy" id="200615"/>
    <lineage>
        <taxon>Bacteria</taxon>
        <taxon>Pseudomonadati</taxon>
        <taxon>Pseudomonadota</taxon>
        <taxon>Alphaproteobacteria</taxon>
        <taxon>Hyphomicrobiales</taxon>
        <taxon>Nitrobacteraceae</taxon>
        <taxon>Rhodoplanes</taxon>
    </lineage>
</organism>
<dbReference type="Gene3D" id="3.40.1160.10">
    <property type="entry name" value="Acetylglutamate kinase-like"/>
    <property type="match status" value="1"/>
</dbReference>
<dbReference type="InterPro" id="IPR003964">
    <property type="entry name" value="Carb_kinase"/>
</dbReference>
<proteinExistence type="inferred from homology"/>
<accession>A0A3S4FFU8</accession>
<evidence type="ECO:0000256" key="2">
    <source>
        <dbReference type="ARBA" id="ARBA00011066"/>
    </source>
</evidence>
<dbReference type="Pfam" id="PF00696">
    <property type="entry name" value="AA_kinase"/>
    <property type="match status" value="1"/>
</dbReference>
<dbReference type="GO" id="GO:0008804">
    <property type="term" value="F:carbamate kinase activity"/>
    <property type="evidence" value="ECO:0007669"/>
    <property type="project" value="InterPro"/>
</dbReference>